<comment type="caution">
    <text evidence="2">The sequence shown here is derived from an EMBL/GenBank/DDBJ whole genome shotgun (WGS) entry which is preliminary data.</text>
</comment>
<reference evidence="2 3" key="1">
    <citation type="submission" date="2023-11" db="EMBL/GenBank/DDBJ databases">
        <title>Lentzea sokolovensis, sp. nov., Lentzea kristufkii, sp. nov., and Lentzea miocenensis, sp. nov., rare actinobacteria from Sokolov Coal Basin, Miocene lacustrine sediment, Czech Republic.</title>
        <authorList>
            <person name="Lara A."/>
            <person name="Kotroba L."/>
            <person name="Nouioui I."/>
            <person name="Neumann-Schaal M."/>
            <person name="Mast Y."/>
            <person name="Chronakova A."/>
        </authorList>
    </citation>
    <scope>NUCLEOTIDE SEQUENCE [LARGE SCALE GENOMIC DNA]</scope>
    <source>
        <strain evidence="2 3">BCCO 10_0856</strain>
    </source>
</reference>
<dbReference type="EMBL" id="JAXAVW010000005">
    <property type="protein sequence ID" value="MDX8030097.1"/>
    <property type="molecule type" value="Genomic_DNA"/>
</dbReference>
<sequence>MPPSSTTPVRVSWIACARSVSPGFVAGELHHPSRLLAGLVVFIVFGGAAVAQTVLGGLPLSALRTIGLGAQAIGVLLVVAGMYATSFALFLVGGAIAGVGAGVQFKASIGAVAAMAAPAKRGEALAGLFFIAYLGLSVPSLSIGLATRFLAPTTVMTWFAGILLILLGGLALAVPKRS</sequence>
<dbReference type="SUPFAM" id="SSF103473">
    <property type="entry name" value="MFS general substrate transporter"/>
    <property type="match status" value="1"/>
</dbReference>
<evidence type="ECO:0008006" key="4">
    <source>
        <dbReference type="Google" id="ProtNLM"/>
    </source>
</evidence>
<name>A0ABU4SW25_9PSEU</name>
<dbReference type="Proteomes" id="UP001285521">
    <property type="component" value="Unassembled WGS sequence"/>
</dbReference>
<protein>
    <recommendedName>
        <fullName evidence="4">Major facilitator superfamily (MFS) profile domain-containing protein</fullName>
    </recommendedName>
</protein>
<evidence type="ECO:0000313" key="3">
    <source>
        <dbReference type="Proteomes" id="UP001285521"/>
    </source>
</evidence>
<keyword evidence="3" id="KW-1185">Reference proteome</keyword>
<gene>
    <name evidence="2" type="ORF">SK803_07730</name>
</gene>
<feature type="transmembrane region" description="Helical" evidence="1">
    <location>
        <begin position="124"/>
        <end position="143"/>
    </location>
</feature>
<proteinExistence type="predicted"/>
<evidence type="ECO:0000313" key="2">
    <source>
        <dbReference type="EMBL" id="MDX8030097.1"/>
    </source>
</evidence>
<feature type="transmembrane region" description="Helical" evidence="1">
    <location>
        <begin position="35"/>
        <end position="58"/>
    </location>
</feature>
<keyword evidence="1" id="KW-1133">Transmembrane helix</keyword>
<dbReference type="RefSeq" id="WP_319965101.1">
    <property type="nucleotide sequence ID" value="NZ_JAXAVW010000005.1"/>
</dbReference>
<organism evidence="2 3">
    <name type="scientific">Lentzea miocenica</name>
    <dbReference type="NCBI Taxonomy" id="3095431"/>
    <lineage>
        <taxon>Bacteria</taxon>
        <taxon>Bacillati</taxon>
        <taxon>Actinomycetota</taxon>
        <taxon>Actinomycetes</taxon>
        <taxon>Pseudonocardiales</taxon>
        <taxon>Pseudonocardiaceae</taxon>
        <taxon>Lentzea</taxon>
    </lineage>
</organism>
<feature type="transmembrane region" description="Helical" evidence="1">
    <location>
        <begin position="155"/>
        <end position="174"/>
    </location>
</feature>
<feature type="transmembrane region" description="Helical" evidence="1">
    <location>
        <begin position="90"/>
        <end position="117"/>
    </location>
</feature>
<keyword evidence="1" id="KW-0472">Membrane</keyword>
<accession>A0ABU4SW25</accession>
<dbReference type="InterPro" id="IPR036259">
    <property type="entry name" value="MFS_trans_sf"/>
</dbReference>
<evidence type="ECO:0000256" key="1">
    <source>
        <dbReference type="SAM" id="Phobius"/>
    </source>
</evidence>
<keyword evidence="1" id="KW-0812">Transmembrane</keyword>